<feature type="non-terminal residue" evidence="2">
    <location>
        <position position="1"/>
    </location>
</feature>
<dbReference type="Pfam" id="PF01266">
    <property type="entry name" value="DAO"/>
    <property type="match status" value="1"/>
</dbReference>
<dbReference type="InterPro" id="IPR036188">
    <property type="entry name" value="FAD/NAD-bd_sf"/>
</dbReference>
<protein>
    <submittedName>
        <fullName evidence="2">FAD dependent oxidoreductase</fullName>
    </submittedName>
</protein>
<dbReference type="Gene3D" id="3.30.9.10">
    <property type="entry name" value="D-Amino Acid Oxidase, subunit A, domain 2"/>
    <property type="match status" value="1"/>
</dbReference>
<feature type="domain" description="FAD dependent oxidoreductase" evidence="1">
    <location>
        <begin position="44"/>
        <end position="445"/>
    </location>
</feature>
<evidence type="ECO:0000313" key="3">
    <source>
        <dbReference type="Proteomes" id="UP001391051"/>
    </source>
</evidence>
<dbReference type="PANTHER" id="PTHR13847">
    <property type="entry name" value="SARCOSINE DEHYDROGENASE-RELATED"/>
    <property type="match status" value="1"/>
</dbReference>
<dbReference type="Gene3D" id="3.50.50.60">
    <property type="entry name" value="FAD/NAD(P)-binding domain"/>
    <property type="match status" value="1"/>
</dbReference>
<sequence length="488" mass="53730">YETTSFAMASEGFPVPNSTLPFWRTEPHQLDSHRTTPDLPTESDIVIIGAGFSGASLAHFIYEDNPSPPSVTILEAREACSGATGRNGGHMKPDVYFNVPKYIKKYGVKDAVEVAAYETSHLFAVKELVEKEDIDCDFVMTRACDATLDPTMAKDSHDAYMELTKSGVANLKDVYHAYGKDAEQVSLSYLVPTDIMPRVCKILTRNHHTGFRCQGSAIVFYLFGCSPLAIQAGAPSLTGCRETGANLQTHTPVTHVSESPLPDGRWLVTTDRGSIKAKKVLLATNGYTAKIAPQFKDHIVPVRGICSHIVPDKTRRAPFLPYSYSIRHGPAMYDYLIPRTDGSIIVGGARVKFWEEPSHWYNVADDSKLIEPAKTHFDEFMQRTFFGWEDSGAKVDKLWTGIMGYSSDFMPHVGAVPGKPGQMVLAGFSGHGMPLILRSAKGIVDMLRHGKKFEETGVPEVYQVTQKRLESTNNEILGGGHGNVRAKL</sequence>
<dbReference type="GeneID" id="92070425"/>
<dbReference type="SUPFAM" id="SSF51905">
    <property type="entry name" value="FAD/NAD(P)-binding domain"/>
    <property type="match status" value="1"/>
</dbReference>
<evidence type="ECO:0000259" key="1">
    <source>
        <dbReference type="Pfam" id="PF01266"/>
    </source>
</evidence>
<keyword evidence="3" id="KW-1185">Reference proteome</keyword>
<reference evidence="2 3" key="1">
    <citation type="submission" date="2023-01" db="EMBL/GenBank/DDBJ databases">
        <title>Analysis of 21 Apiospora genomes using comparative genomics revels a genus with tremendous synthesis potential of carbohydrate active enzymes and secondary metabolites.</title>
        <authorList>
            <person name="Sorensen T."/>
        </authorList>
    </citation>
    <scope>NUCLEOTIDE SEQUENCE [LARGE SCALE GENOMIC DNA]</scope>
    <source>
        <strain evidence="2 3">CBS 24483</strain>
    </source>
</reference>
<organism evidence="2 3">
    <name type="scientific">Apiospora aurea</name>
    <dbReference type="NCBI Taxonomy" id="335848"/>
    <lineage>
        <taxon>Eukaryota</taxon>
        <taxon>Fungi</taxon>
        <taxon>Dikarya</taxon>
        <taxon>Ascomycota</taxon>
        <taxon>Pezizomycotina</taxon>
        <taxon>Sordariomycetes</taxon>
        <taxon>Xylariomycetidae</taxon>
        <taxon>Amphisphaeriales</taxon>
        <taxon>Apiosporaceae</taxon>
        <taxon>Apiospora</taxon>
    </lineage>
</organism>
<dbReference type="RefSeq" id="XP_066706256.1">
    <property type="nucleotide sequence ID" value="XM_066837363.1"/>
</dbReference>
<proteinExistence type="predicted"/>
<comment type="caution">
    <text evidence="2">The sequence shown here is derived from an EMBL/GenBank/DDBJ whole genome shotgun (WGS) entry which is preliminary data.</text>
</comment>
<dbReference type="Proteomes" id="UP001391051">
    <property type="component" value="Unassembled WGS sequence"/>
</dbReference>
<dbReference type="InterPro" id="IPR006076">
    <property type="entry name" value="FAD-dep_OxRdtase"/>
</dbReference>
<dbReference type="EMBL" id="JAQQWE010000001">
    <property type="protein sequence ID" value="KAK7966864.1"/>
    <property type="molecule type" value="Genomic_DNA"/>
</dbReference>
<evidence type="ECO:0000313" key="2">
    <source>
        <dbReference type="EMBL" id="KAK7966864.1"/>
    </source>
</evidence>
<accession>A0ABR1QW23</accession>
<dbReference type="PANTHER" id="PTHR13847:SF279">
    <property type="entry name" value="FAD DEPENDENT OXIDOREDUCTASE DOMAIN-CONTAINING PROTEIN-RELATED"/>
    <property type="match status" value="1"/>
</dbReference>
<name>A0ABR1QW23_9PEZI</name>
<gene>
    <name evidence="2" type="ORF">PG986_001141</name>
</gene>